<evidence type="ECO:0000313" key="2">
    <source>
        <dbReference type="Proteomes" id="UP000886501"/>
    </source>
</evidence>
<proteinExistence type="predicted"/>
<reference evidence="1" key="2">
    <citation type="journal article" date="2020" name="Nat. Commun.">
        <title>Large-scale genome sequencing of mycorrhizal fungi provides insights into the early evolution of symbiotic traits.</title>
        <authorList>
            <person name="Miyauchi S."/>
            <person name="Kiss E."/>
            <person name="Kuo A."/>
            <person name="Drula E."/>
            <person name="Kohler A."/>
            <person name="Sanchez-Garcia M."/>
            <person name="Morin E."/>
            <person name="Andreopoulos B."/>
            <person name="Barry K.W."/>
            <person name="Bonito G."/>
            <person name="Buee M."/>
            <person name="Carver A."/>
            <person name="Chen C."/>
            <person name="Cichocki N."/>
            <person name="Clum A."/>
            <person name="Culley D."/>
            <person name="Crous P.W."/>
            <person name="Fauchery L."/>
            <person name="Girlanda M."/>
            <person name="Hayes R.D."/>
            <person name="Keri Z."/>
            <person name="LaButti K."/>
            <person name="Lipzen A."/>
            <person name="Lombard V."/>
            <person name="Magnuson J."/>
            <person name="Maillard F."/>
            <person name="Murat C."/>
            <person name="Nolan M."/>
            <person name="Ohm R.A."/>
            <person name="Pangilinan J."/>
            <person name="Pereira M.F."/>
            <person name="Perotto S."/>
            <person name="Peter M."/>
            <person name="Pfister S."/>
            <person name="Riley R."/>
            <person name="Sitrit Y."/>
            <person name="Stielow J.B."/>
            <person name="Szollosi G."/>
            <person name="Zifcakova L."/>
            <person name="Stursova M."/>
            <person name="Spatafora J.W."/>
            <person name="Tedersoo L."/>
            <person name="Vaario L.M."/>
            <person name="Yamada A."/>
            <person name="Yan M."/>
            <person name="Wang P."/>
            <person name="Xu J."/>
            <person name="Bruns T."/>
            <person name="Baldrian P."/>
            <person name="Vilgalys R."/>
            <person name="Dunand C."/>
            <person name="Henrissat B."/>
            <person name="Grigoriev I.V."/>
            <person name="Hibbett D."/>
            <person name="Nagy L.G."/>
            <person name="Martin F.M."/>
        </authorList>
    </citation>
    <scope>NUCLEOTIDE SEQUENCE</scope>
    <source>
        <strain evidence="1">P2</strain>
    </source>
</reference>
<protein>
    <submittedName>
        <fullName evidence="1">Phosphoglycerate mutase-like protein</fullName>
    </submittedName>
</protein>
<evidence type="ECO:0000313" key="1">
    <source>
        <dbReference type="EMBL" id="KAF9646303.1"/>
    </source>
</evidence>
<name>A0ACB6Z9N0_THEGA</name>
<organism evidence="1 2">
    <name type="scientific">Thelephora ganbajun</name>
    <name type="common">Ganba fungus</name>
    <dbReference type="NCBI Taxonomy" id="370292"/>
    <lineage>
        <taxon>Eukaryota</taxon>
        <taxon>Fungi</taxon>
        <taxon>Dikarya</taxon>
        <taxon>Basidiomycota</taxon>
        <taxon>Agaricomycotina</taxon>
        <taxon>Agaricomycetes</taxon>
        <taxon>Thelephorales</taxon>
        <taxon>Thelephoraceae</taxon>
        <taxon>Thelephora</taxon>
    </lineage>
</organism>
<accession>A0ACB6Z9N0</accession>
<gene>
    <name evidence="1" type="ORF">BDM02DRAFT_3100031</name>
</gene>
<reference evidence="1" key="1">
    <citation type="submission" date="2019-10" db="EMBL/GenBank/DDBJ databases">
        <authorList>
            <consortium name="DOE Joint Genome Institute"/>
            <person name="Kuo A."/>
            <person name="Miyauchi S."/>
            <person name="Kiss E."/>
            <person name="Drula E."/>
            <person name="Kohler A."/>
            <person name="Sanchez-Garcia M."/>
            <person name="Andreopoulos B."/>
            <person name="Barry K.W."/>
            <person name="Bonito G."/>
            <person name="Buee M."/>
            <person name="Carver A."/>
            <person name="Chen C."/>
            <person name="Cichocki N."/>
            <person name="Clum A."/>
            <person name="Culley D."/>
            <person name="Crous P.W."/>
            <person name="Fauchery L."/>
            <person name="Girlanda M."/>
            <person name="Hayes R."/>
            <person name="Keri Z."/>
            <person name="Labutti K."/>
            <person name="Lipzen A."/>
            <person name="Lombard V."/>
            <person name="Magnuson J."/>
            <person name="Maillard F."/>
            <person name="Morin E."/>
            <person name="Murat C."/>
            <person name="Nolan M."/>
            <person name="Ohm R."/>
            <person name="Pangilinan J."/>
            <person name="Pereira M."/>
            <person name="Perotto S."/>
            <person name="Peter M."/>
            <person name="Riley R."/>
            <person name="Sitrit Y."/>
            <person name="Stielow B."/>
            <person name="Szollosi G."/>
            <person name="Zifcakova L."/>
            <person name="Stursova M."/>
            <person name="Spatafora J.W."/>
            <person name="Tedersoo L."/>
            <person name="Vaario L.-M."/>
            <person name="Yamada A."/>
            <person name="Yan M."/>
            <person name="Wang P."/>
            <person name="Xu J."/>
            <person name="Bruns T."/>
            <person name="Baldrian P."/>
            <person name="Vilgalys R."/>
            <person name="Henrissat B."/>
            <person name="Grigoriev I.V."/>
            <person name="Hibbett D."/>
            <person name="Nagy L.G."/>
            <person name="Martin F.M."/>
        </authorList>
    </citation>
    <scope>NUCLEOTIDE SEQUENCE</scope>
    <source>
        <strain evidence="1">P2</strain>
    </source>
</reference>
<keyword evidence="2" id="KW-1185">Reference proteome</keyword>
<comment type="caution">
    <text evidence="1">The sequence shown here is derived from an EMBL/GenBank/DDBJ whole genome shotgun (WGS) entry which is preliminary data.</text>
</comment>
<sequence length="480" mass="52159">MSTDSQVLGVIVMTRHGDRRGFYQDPKTYTPSNTGVTPLGNQQSFQLGEYLRSRYLTRSSPHSIQNISPDLLEPDQVLIRADGGGEGNVIYNSAVSTMQGMWPAYSGYSETLANGTVVVGPLNGYQYVPIESVEPENDISLEGWTACNAFANATKQLYASPSFKAKGQEYSEFLQALSPYLGGRPADFENMWNVFDYVSVQSIHNATFASELPPTFVEQARHLANWHEYHVFSSPDRKSISTIAVRTFVPPLMDYIHRILNSSDPLKFAYTESSYKPFISLFNVTGVAQMNDTLAGVVDFSGSIAFEIHASPTNGPFVRFNFKNGTADSSYNTYGIMGSSSGDIPVQFFVDYLAPLGVGTLPEWCKMCGNTNSRGCQFLQENVNLGTDGLKWGGSVSPIGAGFLGAGLTAIVVGILVTVGIVLGPLRLGRMKSLKRTSSAASSGGSALVVCAYKRRSLTLAIDSLSFNRIILKRCKSEEG</sequence>
<dbReference type="EMBL" id="MU118062">
    <property type="protein sequence ID" value="KAF9646303.1"/>
    <property type="molecule type" value="Genomic_DNA"/>
</dbReference>
<dbReference type="Proteomes" id="UP000886501">
    <property type="component" value="Unassembled WGS sequence"/>
</dbReference>